<dbReference type="GO" id="GO:0003352">
    <property type="term" value="P:regulation of cilium movement"/>
    <property type="evidence" value="ECO:0007669"/>
    <property type="project" value="InterPro"/>
</dbReference>
<dbReference type="RefSeq" id="XP_010703393.1">
    <property type="nucleotide sequence ID" value="XM_010705091.1"/>
</dbReference>
<protein>
    <submittedName>
        <fullName evidence="2">Uncharacterized protein</fullName>
    </submittedName>
</protein>
<comment type="similarity">
    <text evidence="1">Belongs to the CFAP298 family.</text>
</comment>
<dbReference type="eggNOG" id="ENOG502QQ3Z">
    <property type="taxonomic scope" value="Eukaryota"/>
</dbReference>
<reference evidence="2 3" key="1">
    <citation type="journal article" date="2015" name="Sci. Rep.">
        <title>The genome of Leishmania panamensis: insights into genomics of the L. (Viannia) subgenus.</title>
        <authorList>
            <person name="Llanes A."/>
            <person name="Restrepo C.M."/>
            <person name="Vecchio G.D."/>
            <person name="Anguizola F.J."/>
            <person name="Lleonart R."/>
        </authorList>
    </citation>
    <scope>NUCLEOTIDE SEQUENCE [LARGE SCALE GENOMIC DNA]</scope>
    <source>
        <strain evidence="2 3">MHOM/PA/94/PSC-1</strain>
    </source>
</reference>
<keyword evidence="3" id="KW-1185">Reference proteome</keyword>
<name>A0A088S2G4_LEIPA</name>
<sequence>MVLLECKRLPKEEYSKDYDAFLASMPATTNIGEATDAIQKMQNTRVRLTWMMAAAKQMVKDSMVDAAQQHYLTGPIGDTERYLSLERTERRQLCVQSELDALVEAFKGGAMILFPAECSGSDACQRLAAILDSDTASDVEKSKAHRILSIIDDGATNENILAGRAVMWWSAKPLARDADFVKYIGKNDKTKITVKLVAEGSAAPPREPAVDIKAQAELMQHFYRKQEEMKKLVEDDDISFGNSAWANPHGLKNQLQGLDSIHYKGAH</sequence>
<dbReference type="GeneID" id="22579489"/>
<dbReference type="Proteomes" id="UP000063063">
    <property type="component" value="Chromosome 35"/>
</dbReference>
<dbReference type="AlphaFoldDB" id="A0A088S2G4"/>
<evidence type="ECO:0000256" key="1">
    <source>
        <dbReference type="ARBA" id="ARBA00009619"/>
    </source>
</evidence>
<dbReference type="OrthoDB" id="276065at2759"/>
<dbReference type="VEuPathDB" id="TriTrypDB:LPMP_354610"/>
<dbReference type="PANTHER" id="PTHR13238:SF0">
    <property type="entry name" value="CILIA- AND FLAGELLA-ASSOCIATED PROTEIN 298"/>
    <property type="match status" value="1"/>
</dbReference>
<dbReference type="PANTHER" id="PTHR13238">
    <property type="entry name" value="PROTEIN C21ORF59"/>
    <property type="match status" value="1"/>
</dbReference>
<dbReference type="EMBL" id="CP009404">
    <property type="protein sequence ID" value="AIO02593.1"/>
    <property type="molecule type" value="Genomic_DNA"/>
</dbReference>
<accession>A0A088S2G4</accession>
<dbReference type="VEuPathDB" id="TriTrypDB:LPAL13_350054400"/>
<organism evidence="2 3">
    <name type="scientific">Leishmania panamensis</name>
    <dbReference type="NCBI Taxonomy" id="5679"/>
    <lineage>
        <taxon>Eukaryota</taxon>
        <taxon>Discoba</taxon>
        <taxon>Euglenozoa</taxon>
        <taxon>Kinetoplastea</taxon>
        <taxon>Metakinetoplastina</taxon>
        <taxon>Trypanosomatida</taxon>
        <taxon>Trypanosomatidae</taxon>
        <taxon>Leishmaniinae</taxon>
        <taxon>Leishmania</taxon>
        <taxon>Leishmania guyanensis species complex</taxon>
    </lineage>
</organism>
<dbReference type="InterPro" id="IPR021298">
    <property type="entry name" value="CFAP298"/>
</dbReference>
<evidence type="ECO:0000313" key="3">
    <source>
        <dbReference type="Proteomes" id="UP000063063"/>
    </source>
</evidence>
<dbReference type="KEGG" id="lpan:LPMP_354610"/>
<dbReference type="Pfam" id="PF11069">
    <property type="entry name" value="CFAP298"/>
    <property type="match status" value="1"/>
</dbReference>
<proteinExistence type="inferred from homology"/>
<gene>
    <name evidence="2" type="ORF">LPMP_354610</name>
</gene>
<evidence type="ECO:0000313" key="2">
    <source>
        <dbReference type="EMBL" id="AIO02593.1"/>
    </source>
</evidence>